<name>A0A9Q1C972_HOLLE</name>
<dbReference type="Pfam" id="PF19798">
    <property type="entry name" value="Sulfotransfer_5"/>
    <property type="match status" value="1"/>
</dbReference>
<comment type="caution">
    <text evidence="1">The sequence shown here is derived from an EMBL/GenBank/DDBJ whole genome shotgun (WGS) entry which is preliminary data.</text>
</comment>
<reference evidence="1" key="1">
    <citation type="submission" date="2021-10" db="EMBL/GenBank/DDBJ databases">
        <title>Tropical sea cucumber genome reveals ecological adaptation and Cuvierian tubules defense mechanism.</title>
        <authorList>
            <person name="Chen T."/>
        </authorList>
    </citation>
    <scope>NUCLEOTIDE SEQUENCE</scope>
    <source>
        <strain evidence="1">Nanhai2018</strain>
        <tissue evidence="1">Muscle</tissue>
    </source>
</reference>
<dbReference type="PANTHER" id="PTHR48312">
    <property type="match status" value="1"/>
</dbReference>
<proteinExistence type="predicted"/>
<gene>
    <name evidence="1" type="ORF">HOLleu_14618</name>
</gene>
<organism evidence="1 2">
    <name type="scientific">Holothuria leucospilota</name>
    <name type="common">Black long sea cucumber</name>
    <name type="synonym">Mertensiothuria leucospilota</name>
    <dbReference type="NCBI Taxonomy" id="206669"/>
    <lineage>
        <taxon>Eukaryota</taxon>
        <taxon>Metazoa</taxon>
        <taxon>Echinodermata</taxon>
        <taxon>Eleutherozoa</taxon>
        <taxon>Echinozoa</taxon>
        <taxon>Holothuroidea</taxon>
        <taxon>Aspidochirotacea</taxon>
        <taxon>Aspidochirotida</taxon>
        <taxon>Holothuriidae</taxon>
        <taxon>Holothuria</taxon>
    </lineage>
</organism>
<dbReference type="InterPro" id="IPR027417">
    <property type="entry name" value="P-loop_NTPase"/>
</dbReference>
<dbReference type="SUPFAM" id="SSF52540">
    <property type="entry name" value="P-loop containing nucleoside triphosphate hydrolases"/>
    <property type="match status" value="1"/>
</dbReference>
<dbReference type="Gene3D" id="3.40.50.300">
    <property type="entry name" value="P-loop containing nucleotide triphosphate hydrolases"/>
    <property type="match status" value="1"/>
</dbReference>
<evidence type="ECO:0000313" key="2">
    <source>
        <dbReference type="Proteomes" id="UP001152320"/>
    </source>
</evidence>
<dbReference type="Proteomes" id="UP001152320">
    <property type="component" value="Chromosome 6"/>
</dbReference>
<protein>
    <recommendedName>
        <fullName evidence="3">Sulfotransferase</fullName>
    </recommendedName>
</protein>
<evidence type="ECO:0008006" key="3">
    <source>
        <dbReference type="Google" id="ProtNLM"/>
    </source>
</evidence>
<evidence type="ECO:0000313" key="1">
    <source>
        <dbReference type="EMBL" id="KAJ8040354.1"/>
    </source>
</evidence>
<accession>A0A9Q1C972</accession>
<dbReference type="AlphaFoldDB" id="A0A9Q1C972"/>
<dbReference type="EMBL" id="JAIZAY010000006">
    <property type="protein sequence ID" value="KAJ8040354.1"/>
    <property type="molecule type" value="Genomic_DNA"/>
</dbReference>
<keyword evidence="2" id="KW-1185">Reference proteome</keyword>
<dbReference type="PANTHER" id="PTHR48312:SF1">
    <property type="entry name" value="SULFOTRANSFERASE"/>
    <property type="match status" value="1"/>
</dbReference>
<sequence length="310" mass="36100">MAADGTNSAPKKIFMWLNPRSISTAFEKCVSFMDGAQNWHEPYLTCLFNDLFEDEETFKTFPGMKVFAKQFHDAEKLVETGGHPYQGGNLRLSKDFNWDWVKEQLEGPLAEGKTFMFIKDAAFSIDGHYDKLPEVPSKHTFLLRHPHRTALSVRHVLSHLYEFPGKEEDFDIQSGHPFMQWEKLSRDPMYNLWNYVRENIDPNPVVIDADDLQNHPEQMLRKYCEAVGIPFKKKFLKWEKSDEYLRGFYGSLDQLVWGKNEGVYDSAMLSTCFRPPKGPIPEKAPDNCIAYVNEIMDGYNKMYETRIKPE</sequence>
<dbReference type="OrthoDB" id="416710at2759"/>